<evidence type="ECO:0000256" key="1">
    <source>
        <dbReference type="SAM" id="Coils"/>
    </source>
</evidence>
<evidence type="ECO:0000256" key="2">
    <source>
        <dbReference type="SAM" id="MobiDB-lite"/>
    </source>
</evidence>
<keyword evidence="1" id="KW-0175">Coiled coil</keyword>
<feature type="compositionally biased region" description="Basic and acidic residues" evidence="2">
    <location>
        <begin position="97"/>
        <end position="119"/>
    </location>
</feature>
<feature type="compositionally biased region" description="Polar residues" evidence="2">
    <location>
        <begin position="122"/>
        <end position="137"/>
    </location>
</feature>
<dbReference type="EMBL" id="VXIS01000174">
    <property type="protein sequence ID" value="KAA8899010.1"/>
    <property type="molecule type" value="Genomic_DNA"/>
</dbReference>
<gene>
    <name evidence="3" type="ORF">FN846DRAFT_190331</name>
</gene>
<keyword evidence="4" id="KW-1185">Reference proteome</keyword>
<accession>A0A5J5EPQ4</accession>
<comment type="caution">
    <text evidence="3">The sequence shown here is derived from an EMBL/GenBank/DDBJ whole genome shotgun (WGS) entry which is preliminary data.</text>
</comment>
<protein>
    <submittedName>
        <fullName evidence="3">Uncharacterized protein</fullName>
    </submittedName>
</protein>
<organism evidence="3 4">
    <name type="scientific">Sphaerosporella brunnea</name>
    <dbReference type="NCBI Taxonomy" id="1250544"/>
    <lineage>
        <taxon>Eukaryota</taxon>
        <taxon>Fungi</taxon>
        <taxon>Dikarya</taxon>
        <taxon>Ascomycota</taxon>
        <taxon>Pezizomycotina</taxon>
        <taxon>Pezizomycetes</taxon>
        <taxon>Pezizales</taxon>
        <taxon>Pyronemataceae</taxon>
        <taxon>Sphaerosporella</taxon>
    </lineage>
</organism>
<feature type="compositionally biased region" description="Polar residues" evidence="2">
    <location>
        <begin position="24"/>
        <end position="48"/>
    </location>
</feature>
<dbReference type="Proteomes" id="UP000326924">
    <property type="component" value="Unassembled WGS sequence"/>
</dbReference>
<reference evidence="3 4" key="1">
    <citation type="submission" date="2019-09" db="EMBL/GenBank/DDBJ databases">
        <title>Draft genome of the ectomycorrhizal ascomycete Sphaerosporella brunnea.</title>
        <authorList>
            <consortium name="DOE Joint Genome Institute"/>
            <person name="Benucci G.M."/>
            <person name="Marozzi G."/>
            <person name="Antonielli L."/>
            <person name="Sanchez S."/>
            <person name="Marco P."/>
            <person name="Wang X."/>
            <person name="Falini L.B."/>
            <person name="Barry K."/>
            <person name="Haridas S."/>
            <person name="Lipzen A."/>
            <person name="Labutti K."/>
            <person name="Grigoriev I.V."/>
            <person name="Murat C."/>
            <person name="Martin F."/>
            <person name="Albertini E."/>
            <person name="Donnini D."/>
            <person name="Bonito G."/>
        </authorList>
    </citation>
    <scope>NUCLEOTIDE SEQUENCE [LARGE SCALE GENOMIC DNA]</scope>
    <source>
        <strain evidence="3 4">Sb_GMNB300</strain>
    </source>
</reference>
<feature type="coiled-coil region" evidence="1">
    <location>
        <begin position="223"/>
        <end position="250"/>
    </location>
</feature>
<dbReference type="AlphaFoldDB" id="A0A5J5EPQ4"/>
<sequence>MFARLKGAIDSQIAAEQAKVRVQRPSQAGTPRGLSRSSSRVRNGTPSKNEVEKDPAEFEDSDVATSSTVGTPARVGTPVQAEVVTSDPLGASGGGVDDGKDKEKDQSEKPADAAEKPAEKPVTTTAAPANKLSSLASNPDLPTEVRVKLRKLEKMEGKYAELLRSYKIVHARNALIEPFEKVLRENTPVESIADPKSLIDYINSFSLRSDMVKEELIRVSKEKDQYKASLQTSKDELAAWEKELAELRAKKATSAPKSDDIFDFDQEHQELGTRVEECD</sequence>
<feature type="region of interest" description="Disordered" evidence="2">
    <location>
        <begin position="1"/>
        <end position="139"/>
    </location>
</feature>
<name>A0A5J5EPQ4_9PEZI</name>
<evidence type="ECO:0000313" key="3">
    <source>
        <dbReference type="EMBL" id="KAA8899010.1"/>
    </source>
</evidence>
<evidence type="ECO:0000313" key="4">
    <source>
        <dbReference type="Proteomes" id="UP000326924"/>
    </source>
</evidence>
<dbReference type="OrthoDB" id="1926336at2759"/>
<proteinExistence type="predicted"/>
<dbReference type="InParanoid" id="A0A5J5EPQ4"/>